<accession>A0A2J0LGR9</accession>
<feature type="active site" description="Nucleophile" evidence="9">
    <location>
        <position position="50"/>
    </location>
</feature>
<dbReference type="SUPFAM" id="SSF69742">
    <property type="entry name" value="Glutamyl tRNA-reductase catalytic, N-terminal domain"/>
    <property type="match status" value="1"/>
</dbReference>
<evidence type="ECO:0000313" key="12">
    <source>
        <dbReference type="EMBL" id="PIW67058.1"/>
    </source>
</evidence>
<dbReference type="UniPathway" id="UPA00251">
    <property type="reaction ID" value="UER00316"/>
</dbReference>
<dbReference type="InterPro" id="IPR018214">
    <property type="entry name" value="GluRdtase_CS"/>
</dbReference>
<comment type="pathway">
    <text evidence="1 9">Porphyrin-containing compound metabolism; protoporphyrin-IX biosynthesis; 5-aminolevulinate from L-glutamyl-tRNA(Glu): step 1/2.</text>
</comment>
<comment type="miscellaneous">
    <text evidence="9">During catalysis, the active site Cys acts as a nucleophile attacking the alpha-carbonyl group of tRNA-bound glutamate with the formation of a thioester intermediate between enzyme and glutamate, and the concomitant release of tRNA(Glu). The thioester intermediate is finally reduced by direct hydride transfer from NADPH, to form the product GSA.</text>
</comment>
<evidence type="ECO:0000313" key="13">
    <source>
        <dbReference type="Proteomes" id="UP000231267"/>
    </source>
</evidence>
<comment type="similarity">
    <text evidence="2 9">Belongs to the glutamyl-tRNA reductase family.</text>
</comment>
<dbReference type="InterPro" id="IPR036343">
    <property type="entry name" value="GluRdtase_N_sf"/>
</dbReference>
<dbReference type="PANTHER" id="PTHR43013">
    <property type="entry name" value="GLUTAMYL-TRNA REDUCTASE"/>
    <property type="match status" value="1"/>
</dbReference>
<feature type="binding site" evidence="9">
    <location>
        <begin position="189"/>
        <end position="194"/>
    </location>
    <ligand>
        <name>NADP(+)</name>
        <dbReference type="ChEBI" id="CHEBI:58349"/>
    </ligand>
</feature>
<sequence length="343" mass="39067">MNFIVVGANHKSSPVEFRERLSLSKSRLKDAILFLKERSVLEGAVILSTCNRVEVYASTRESKAGIKEIEDFISRYYEIDRNRFSRYLYEYKGKRALEHLFSVACGLDSLIIGETQILGQIKIAMSLSEKAGFMDETSFEIFYLAISFARRIHQSTRMSEGKVSVGSVAIDFIKEKIGGLTGKNLLIIGVGKVTELVVKYLEKERSNVVFISNRTFDKARHLAEQINAKVVRFDEVKQYLVKADVVISATASPHFVIKKETLSESPNHKILIIDLALPRDVDPVVGDMENVDLFCLEDLVTVIERNKEKKAREATRLKGIIDREADRQWQRFTKLEQEVALLR</sequence>
<dbReference type="GO" id="GO:0019353">
    <property type="term" value="P:protoporphyrinogen IX biosynthetic process from glutamate"/>
    <property type="evidence" value="ECO:0007669"/>
    <property type="project" value="TreeGrafter"/>
</dbReference>
<dbReference type="SUPFAM" id="SSF51735">
    <property type="entry name" value="NAD(P)-binding Rossmann-fold domains"/>
    <property type="match status" value="1"/>
</dbReference>
<dbReference type="GO" id="GO:0008883">
    <property type="term" value="F:glutamyl-tRNA reductase activity"/>
    <property type="evidence" value="ECO:0007669"/>
    <property type="project" value="UniProtKB-UniRule"/>
</dbReference>
<evidence type="ECO:0000256" key="3">
    <source>
        <dbReference type="ARBA" id="ARBA00012970"/>
    </source>
</evidence>
<dbReference type="Gene3D" id="3.40.50.720">
    <property type="entry name" value="NAD(P)-binding Rossmann-like Domain"/>
    <property type="match status" value="1"/>
</dbReference>
<feature type="binding site" evidence="9">
    <location>
        <begin position="49"/>
        <end position="52"/>
    </location>
    <ligand>
        <name>substrate</name>
    </ligand>
</feature>
<dbReference type="Gene3D" id="3.30.460.30">
    <property type="entry name" value="Glutamyl-tRNA reductase, N-terminal domain"/>
    <property type="match status" value="1"/>
</dbReference>
<name>A0A2J0LGR9_9BACT</name>
<organism evidence="12 13">
    <name type="scientific">Candidatus Taenaricola geysiri</name>
    <dbReference type="NCBI Taxonomy" id="1974752"/>
    <lineage>
        <taxon>Bacteria</taxon>
        <taxon>Pseudomonadati</taxon>
        <taxon>Candidatus Omnitrophota</taxon>
        <taxon>Candidatus Taenaricola</taxon>
    </lineage>
</organism>
<evidence type="ECO:0000256" key="7">
    <source>
        <dbReference type="ARBA" id="ARBA00047464"/>
    </source>
</evidence>
<comment type="caution">
    <text evidence="12">The sequence shown here is derived from an EMBL/GenBank/DDBJ whole genome shotgun (WGS) entry which is preliminary data.</text>
</comment>
<dbReference type="EMBL" id="PFGP01000001">
    <property type="protein sequence ID" value="PIW67058.1"/>
    <property type="molecule type" value="Genomic_DNA"/>
</dbReference>
<feature type="site" description="Important for activity" evidence="9">
    <location>
        <position position="99"/>
    </location>
</feature>
<dbReference type="InterPro" id="IPR036291">
    <property type="entry name" value="NAD(P)-bd_dom_sf"/>
</dbReference>
<protein>
    <recommendedName>
        <fullName evidence="8 9">Glutamyl-tRNA reductase</fullName>
        <shortName evidence="9">GluTR</shortName>
        <ecNumber evidence="3 9">1.2.1.70</ecNumber>
    </recommendedName>
</protein>
<dbReference type="FunFam" id="3.30.460.30:FF:000001">
    <property type="entry name" value="Glutamyl-tRNA reductase"/>
    <property type="match status" value="1"/>
</dbReference>
<feature type="binding site" evidence="9">
    <location>
        <begin position="114"/>
        <end position="116"/>
    </location>
    <ligand>
        <name>substrate</name>
    </ligand>
</feature>
<proteinExistence type="inferred from homology"/>
<evidence type="ECO:0000256" key="6">
    <source>
        <dbReference type="ARBA" id="ARBA00023244"/>
    </source>
</evidence>
<evidence type="ECO:0000256" key="1">
    <source>
        <dbReference type="ARBA" id="ARBA00005059"/>
    </source>
</evidence>
<dbReference type="PANTHER" id="PTHR43013:SF1">
    <property type="entry name" value="GLUTAMYL-TRNA REDUCTASE"/>
    <property type="match status" value="1"/>
</dbReference>
<feature type="binding site" evidence="9">
    <location>
        <position position="109"/>
    </location>
    <ligand>
        <name>substrate</name>
    </ligand>
</feature>
<evidence type="ECO:0000259" key="11">
    <source>
        <dbReference type="Pfam" id="PF05201"/>
    </source>
</evidence>
<dbReference type="AlphaFoldDB" id="A0A2J0LGR9"/>
<dbReference type="GO" id="GO:0050661">
    <property type="term" value="F:NADP binding"/>
    <property type="evidence" value="ECO:0007669"/>
    <property type="project" value="InterPro"/>
</dbReference>
<comment type="domain">
    <text evidence="9">Possesses an unusual extended V-shaped dimeric structure with each monomer consisting of three distinct domains arranged along a curved 'spinal' alpha-helix. The N-terminal catalytic domain specifically recognizes the glutamate moiety of the substrate. The second domain is the NADPH-binding domain, and the third C-terminal domain is responsible for dimerization.</text>
</comment>
<comment type="catalytic activity">
    <reaction evidence="7 9">
        <text>(S)-4-amino-5-oxopentanoate + tRNA(Glu) + NADP(+) = L-glutamyl-tRNA(Glu) + NADPH + H(+)</text>
        <dbReference type="Rhea" id="RHEA:12344"/>
        <dbReference type="Rhea" id="RHEA-COMP:9663"/>
        <dbReference type="Rhea" id="RHEA-COMP:9680"/>
        <dbReference type="ChEBI" id="CHEBI:15378"/>
        <dbReference type="ChEBI" id="CHEBI:57501"/>
        <dbReference type="ChEBI" id="CHEBI:57783"/>
        <dbReference type="ChEBI" id="CHEBI:58349"/>
        <dbReference type="ChEBI" id="CHEBI:78442"/>
        <dbReference type="ChEBI" id="CHEBI:78520"/>
        <dbReference type="EC" id="1.2.1.70"/>
    </reaction>
</comment>
<comment type="subunit">
    <text evidence="9">Homodimer.</text>
</comment>
<keyword evidence="6 9" id="KW-0627">Porphyrin biosynthesis</keyword>
<dbReference type="EC" id="1.2.1.70" evidence="3 9"/>
<keyword evidence="4 9" id="KW-0521">NADP</keyword>
<dbReference type="InterPro" id="IPR006151">
    <property type="entry name" value="Shikm_DH/Glu-tRNA_Rdtase"/>
</dbReference>
<dbReference type="NCBIfam" id="TIGR01035">
    <property type="entry name" value="hemA"/>
    <property type="match status" value="1"/>
</dbReference>
<dbReference type="FunFam" id="3.40.50.720:FF:000031">
    <property type="entry name" value="Glutamyl-tRNA reductase"/>
    <property type="match status" value="1"/>
</dbReference>
<comment type="function">
    <text evidence="9">Catalyzes the NADPH-dependent reduction of glutamyl-tRNA(Glu) to glutamate 1-semialdehyde (GSA).</text>
</comment>
<evidence type="ECO:0000256" key="4">
    <source>
        <dbReference type="ARBA" id="ARBA00022857"/>
    </source>
</evidence>
<dbReference type="HAMAP" id="MF_00087">
    <property type="entry name" value="Glu_tRNA_reductase"/>
    <property type="match status" value="1"/>
</dbReference>
<evidence type="ECO:0000256" key="2">
    <source>
        <dbReference type="ARBA" id="ARBA00005916"/>
    </source>
</evidence>
<dbReference type="InterPro" id="IPR015895">
    <property type="entry name" value="4pyrrol_synth_GluRdtase_N"/>
</dbReference>
<dbReference type="CDD" id="cd05213">
    <property type="entry name" value="NAD_bind_Glutamyl_tRNA_reduct"/>
    <property type="match status" value="1"/>
</dbReference>
<feature type="domain" description="Glutamyl-tRNA reductase N-terminal" evidence="11">
    <location>
        <begin position="6"/>
        <end position="156"/>
    </location>
</feature>
<evidence type="ECO:0000256" key="8">
    <source>
        <dbReference type="ARBA" id="ARBA00068659"/>
    </source>
</evidence>
<gene>
    <name evidence="9" type="primary">hemA</name>
    <name evidence="12" type="ORF">COW11_00095</name>
</gene>
<evidence type="ECO:0000256" key="5">
    <source>
        <dbReference type="ARBA" id="ARBA00023002"/>
    </source>
</evidence>
<reference evidence="12 13" key="1">
    <citation type="submission" date="2017-09" db="EMBL/GenBank/DDBJ databases">
        <title>Depth-based differentiation of microbial function through sediment-hosted aquifers and enrichment of novel symbionts in the deep terrestrial subsurface.</title>
        <authorList>
            <person name="Probst A.J."/>
            <person name="Ladd B."/>
            <person name="Jarett J.K."/>
            <person name="Geller-Mcgrath D.E."/>
            <person name="Sieber C.M."/>
            <person name="Emerson J.B."/>
            <person name="Anantharaman K."/>
            <person name="Thomas B.C."/>
            <person name="Malmstrom R."/>
            <person name="Stieglmeier M."/>
            <person name="Klingl A."/>
            <person name="Woyke T."/>
            <person name="Ryan C.M."/>
            <person name="Banfield J.F."/>
        </authorList>
    </citation>
    <scope>NUCLEOTIDE SEQUENCE [LARGE SCALE GENOMIC DNA]</scope>
    <source>
        <strain evidence="12">CG12_big_fil_rev_8_21_14_0_65_43_15</strain>
    </source>
</reference>
<evidence type="ECO:0000256" key="9">
    <source>
        <dbReference type="HAMAP-Rule" id="MF_00087"/>
    </source>
</evidence>
<feature type="binding site" evidence="9">
    <location>
        <position position="120"/>
    </location>
    <ligand>
        <name>substrate</name>
    </ligand>
</feature>
<evidence type="ECO:0000259" key="10">
    <source>
        <dbReference type="Pfam" id="PF01488"/>
    </source>
</evidence>
<dbReference type="Pfam" id="PF01488">
    <property type="entry name" value="Shikimate_DH"/>
    <property type="match status" value="1"/>
</dbReference>
<dbReference type="Proteomes" id="UP000231267">
    <property type="component" value="Unassembled WGS sequence"/>
</dbReference>
<keyword evidence="5 9" id="KW-0560">Oxidoreductase</keyword>
<feature type="domain" description="Quinate/shikimate 5-dehydrogenase/glutamyl-tRNA reductase" evidence="10">
    <location>
        <begin position="174"/>
        <end position="302"/>
    </location>
</feature>
<dbReference type="Pfam" id="PF05201">
    <property type="entry name" value="GlutR_N"/>
    <property type="match status" value="1"/>
</dbReference>
<dbReference type="PROSITE" id="PS00747">
    <property type="entry name" value="GLUTR"/>
    <property type="match status" value="1"/>
</dbReference>
<dbReference type="InterPro" id="IPR000343">
    <property type="entry name" value="4pyrrol_synth_GluRdtase"/>
</dbReference>